<keyword evidence="10" id="KW-0594">Phospholipid biosynthesis</keyword>
<evidence type="ECO:0000313" key="15">
    <source>
        <dbReference type="EMBL" id="AWH93636.1"/>
    </source>
</evidence>
<dbReference type="SUPFAM" id="SSF56024">
    <property type="entry name" value="Phospholipase D/nuclease"/>
    <property type="match status" value="2"/>
</dbReference>
<sequence>MGLLPGWVTVLILALEIGLRVILIGIIPGNRRPSTAMAWLLAIFFVPVIAFPLFLVIGNNRLSRGREKRQQDINEGLLKATRHSDLSDSSLSGDPRMRTTVDLNRRLGAFPIHAGNRLRLISDYEESFEWMVEAIDSAEKYVHVLFYIIADDSVYAGPVLDALERAAARGVDVRLLYDHVGTMTVKGYRGVLRRLRKSGIEFHPVLPLRPLKGRLARPDLRNHRKILVVDGERALTGSTNLIEPHYRSASAEKMGRHWVELNVVASGPVVTSLDIVFASDWYAETDEDLSDVVVVDMAQDEAARGGALVQALPSGPGFPAENNLRLFNDLLYKAVDRVVICSPYLVPDDSLLYAITGAAHRGVEVTLLVARKADKFMIHHAQQSFYDVLLEAGVRILRYPDPDVLHAKFILVDDDVMVIGSSNMDMRSFSLNAEVTLMAIDPELVVSAEQILDGYRSVSSELELEDWKQRPLHVKYLDNVFRLAAGLL</sequence>
<name>A0A2S1RBH7_9ACTN</name>
<evidence type="ECO:0000259" key="14">
    <source>
        <dbReference type="PROSITE" id="PS50035"/>
    </source>
</evidence>
<keyword evidence="2" id="KW-1003">Cell membrane</keyword>
<dbReference type="PANTHER" id="PTHR21248">
    <property type="entry name" value="CARDIOLIPIN SYNTHASE"/>
    <property type="match status" value="1"/>
</dbReference>
<feature type="domain" description="PLD phosphodiesterase" evidence="14">
    <location>
        <begin position="218"/>
        <end position="245"/>
    </location>
</feature>
<evidence type="ECO:0000256" key="9">
    <source>
        <dbReference type="ARBA" id="ARBA00023136"/>
    </source>
</evidence>
<reference evidence="15 16" key="1">
    <citation type="submission" date="2016-04" db="EMBL/GenBank/DDBJ databases">
        <title>Complete genome sequence of Dietzia lutea YIM 80766T, a strain isolated from desert soil in Egypt.</title>
        <authorList>
            <person name="Zhao J."/>
            <person name="Hu B."/>
            <person name="Geng S."/>
            <person name="Nie Y."/>
            <person name="Tang Y."/>
        </authorList>
    </citation>
    <scope>NUCLEOTIDE SEQUENCE [LARGE SCALE GENOMIC DNA]</scope>
    <source>
        <strain evidence="15 16">YIM 80766</strain>
    </source>
</reference>
<evidence type="ECO:0000256" key="4">
    <source>
        <dbReference type="ARBA" id="ARBA00022679"/>
    </source>
</evidence>
<evidence type="ECO:0000256" key="12">
    <source>
        <dbReference type="NCBIfam" id="TIGR04265"/>
    </source>
</evidence>
<dbReference type="Gene3D" id="3.30.870.10">
    <property type="entry name" value="Endonuclease Chain A"/>
    <property type="match status" value="2"/>
</dbReference>
<keyword evidence="11" id="KW-1208">Phospholipid metabolism</keyword>
<evidence type="ECO:0000256" key="8">
    <source>
        <dbReference type="ARBA" id="ARBA00023098"/>
    </source>
</evidence>
<evidence type="ECO:0000256" key="10">
    <source>
        <dbReference type="ARBA" id="ARBA00023209"/>
    </source>
</evidence>
<evidence type="ECO:0000256" key="2">
    <source>
        <dbReference type="ARBA" id="ARBA00022475"/>
    </source>
</evidence>
<feature type="transmembrane region" description="Helical" evidence="13">
    <location>
        <begin position="6"/>
        <end position="27"/>
    </location>
</feature>
<keyword evidence="4" id="KW-0808">Transferase</keyword>
<dbReference type="EC" id="2.7.8.-" evidence="12"/>
<dbReference type="KEGG" id="dlu:A6035_00825"/>
<dbReference type="AlphaFoldDB" id="A0A2S1RBH7"/>
<keyword evidence="7 13" id="KW-1133">Transmembrane helix</keyword>
<evidence type="ECO:0000256" key="1">
    <source>
        <dbReference type="ARBA" id="ARBA00004651"/>
    </source>
</evidence>
<keyword evidence="6" id="KW-0677">Repeat</keyword>
<organism evidence="15 16">
    <name type="scientific">Dietzia lutea</name>
    <dbReference type="NCBI Taxonomy" id="546160"/>
    <lineage>
        <taxon>Bacteria</taxon>
        <taxon>Bacillati</taxon>
        <taxon>Actinomycetota</taxon>
        <taxon>Actinomycetes</taxon>
        <taxon>Mycobacteriales</taxon>
        <taxon>Dietziaceae</taxon>
        <taxon>Dietzia</taxon>
    </lineage>
</organism>
<evidence type="ECO:0000256" key="3">
    <source>
        <dbReference type="ARBA" id="ARBA00022516"/>
    </source>
</evidence>
<dbReference type="GO" id="GO:0008808">
    <property type="term" value="F:cardiolipin synthase activity"/>
    <property type="evidence" value="ECO:0007669"/>
    <property type="project" value="UniProtKB-UniRule"/>
</dbReference>
<keyword evidence="8" id="KW-0443">Lipid metabolism</keyword>
<accession>A0A2S1RBH7</accession>
<evidence type="ECO:0000256" key="13">
    <source>
        <dbReference type="SAM" id="Phobius"/>
    </source>
</evidence>
<keyword evidence="5 13" id="KW-0812">Transmembrane</keyword>
<keyword evidence="16" id="KW-1185">Reference proteome</keyword>
<evidence type="ECO:0000256" key="6">
    <source>
        <dbReference type="ARBA" id="ARBA00022737"/>
    </source>
</evidence>
<dbReference type="InterPro" id="IPR025202">
    <property type="entry name" value="PLD-like_dom"/>
</dbReference>
<gene>
    <name evidence="15" type="ORF">A6035_00825</name>
</gene>
<feature type="domain" description="PLD phosphodiesterase" evidence="14">
    <location>
        <begin position="401"/>
        <end position="428"/>
    </location>
</feature>
<dbReference type="Proteomes" id="UP000244928">
    <property type="component" value="Chromosome"/>
</dbReference>
<dbReference type="OrthoDB" id="9762009at2"/>
<dbReference type="GO" id="GO:0032049">
    <property type="term" value="P:cardiolipin biosynthetic process"/>
    <property type="evidence" value="ECO:0007669"/>
    <property type="project" value="UniProtKB-UniRule"/>
</dbReference>
<dbReference type="EMBL" id="CP015449">
    <property type="protein sequence ID" value="AWH93636.1"/>
    <property type="molecule type" value="Genomic_DNA"/>
</dbReference>
<evidence type="ECO:0000256" key="5">
    <source>
        <dbReference type="ARBA" id="ARBA00022692"/>
    </source>
</evidence>
<evidence type="ECO:0000256" key="11">
    <source>
        <dbReference type="ARBA" id="ARBA00023264"/>
    </source>
</evidence>
<comment type="subcellular location">
    <subcellularLocation>
        <location evidence="1">Cell membrane</location>
        <topology evidence="1">Multi-pass membrane protein</topology>
    </subcellularLocation>
</comment>
<keyword evidence="3" id="KW-0444">Lipid biosynthesis</keyword>
<dbReference type="PANTHER" id="PTHR21248:SF22">
    <property type="entry name" value="PHOSPHOLIPASE D"/>
    <property type="match status" value="1"/>
</dbReference>
<dbReference type="InterPro" id="IPR001736">
    <property type="entry name" value="PLipase_D/transphosphatidylase"/>
</dbReference>
<keyword evidence="9 13" id="KW-0472">Membrane</keyword>
<dbReference type="Pfam" id="PF13091">
    <property type="entry name" value="PLDc_2"/>
    <property type="match status" value="2"/>
</dbReference>
<proteinExistence type="predicted"/>
<dbReference type="InterPro" id="IPR022924">
    <property type="entry name" value="Cardiolipin_synthase"/>
</dbReference>
<dbReference type="PROSITE" id="PS50035">
    <property type="entry name" value="PLD"/>
    <property type="match status" value="2"/>
</dbReference>
<dbReference type="NCBIfam" id="TIGR04265">
    <property type="entry name" value="bac_cardiolipin"/>
    <property type="match status" value="1"/>
</dbReference>
<protein>
    <recommendedName>
        <fullName evidence="12">Cardiolipin synthase</fullName>
        <ecNumber evidence="12">2.7.8.-</ecNumber>
    </recommendedName>
</protein>
<dbReference type="GO" id="GO:0005886">
    <property type="term" value="C:plasma membrane"/>
    <property type="evidence" value="ECO:0007669"/>
    <property type="project" value="UniProtKB-SubCell"/>
</dbReference>
<feature type="transmembrane region" description="Helical" evidence="13">
    <location>
        <begin position="39"/>
        <end position="58"/>
    </location>
</feature>
<dbReference type="SMART" id="SM00155">
    <property type="entry name" value="PLDc"/>
    <property type="match status" value="2"/>
</dbReference>
<dbReference type="Pfam" id="PF13396">
    <property type="entry name" value="PLDc_N"/>
    <property type="match status" value="1"/>
</dbReference>
<dbReference type="InterPro" id="IPR027379">
    <property type="entry name" value="CLS_N"/>
</dbReference>
<evidence type="ECO:0000313" key="16">
    <source>
        <dbReference type="Proteomes" id="UP000244928"/>
    </source>
</evidence>
<evidence type="ECO:0000256" key="7">
    <source>
        <dbReference type="ARBA" id="ARBA00022989"/>
    </source>
</evidence>